<gene>
    <name evidence="2" type="ORF">QOZ88_18340</name>
</gene>
<dbReference type="RefSeq" id="WP_306001158.1">
    <property type="nucleotide sequence ID" value="NZ_JASNFN010000027.1"/>
</dbReference>
<feature type="chain" id="PRO_5046391533" description="Secreted protein" evidence="1">
    <location>
        <begin position="27"/>
        <end position="282"/>
    </location>
</feature>
<comment type="caution">
    <text evidence="2">The sequence shown here is derived from an EMBL/GenBank/DDBJ whole genome shotgun (WGS) entry which is preliminary data.</text>
</comment>
<evidence type="ECO:0000313" key="2">
    <source>
        <dbReference type="EMBL" id="MDP5184600.1"/>
    </source>
</evidence>
<feature type="signal peptide" evidence="1">
    <location>
        <begin position="1"/>
        <end position="26"/>
    </location>
</feature>
<dbReference type="EMBL" id="JASNFN010000027">
    <property type="protein sequence ID" value="MDP5184600.1"/>
    <property type="molecule type" value="Genomic_DNA"/>
</dbReference>
<proteinExistence type="predicted"/>
<name>A0ABT9IHQ5_9ACTN</name>
<evidence type="ECO:0000313" key="3">
    <source>
        <dbReference type="Proteomes" id="UP001233673"/>
    </source>
</evidence>
<dbReference type="InterPro" id="IPR017853">
    <property type="entry name" value="GH"/>
</dbReference>
<evidence type="ECO:0000256" key="1">
    <source>
        <dbReference type="SAM" id="SignalP"/>
    </source>
</evidence>
<keyword evidence="1" id="KW-0732">Signal</keyword>
<protein>
    <recommendedName>
        <fullName evidence="4">Secreted protein</fullName>
    </recommendedName>
</protein>
<evidence type="ECO:0008006" key="4">
    <source>
        <dbReference type="Google" id="ProtNLM"/>
    </source>
</evidence>
<accession>A0ABT9IHQ5</accession>
<sequence length="282" mass="30719">MRHRSRWAITVTAVAGLVGLPTAASAAPVERETARSSTGYDVSHPQCGADLPDDAAFAVVGVNGGLATRTNPCLARQLEWGAGSSGEVPGQPPLQLYLNTANPGQVRDQVVTWPADGETPYGDCDGTNSMACSWQYGWERARTSVQWFFRPAARSVPLASRPEHYTWWLDVETMNTWQQGSDDARARNRAALEGMTEYLTERDGRVGVYSTGYQWGRIVGEVPEDSNLADLDSWLAGADERADARKRCAEDPLVPGGRVVMVQWVEDDLDHNHACRGGTARG</sequence>
<reference evidence="3" key="1">
    <citation type="submission" date="2023-05" db="EMBL/GenBank/DDBJ databases">
        <title>Draft genome of Pseudofrankia sp. BMG5.37.</title>
        <authorList>
            <person name="Gtari M."/>
            <person name="Ghodhbane F."/>
            <person name="Sbissi I."/>
        </authorList>
    </citation>
    <scope>NUCLEOTIDE SEQUENCE [LARGE SCALE GENOMIC DNA]</scope>
    <source>
        <strain evidence="3">BMG 814</strain>
    </source>
</reference>
<keyword evidence="3" id="KW-1185">Reference proteome</keyword>
<organism evidence="2 3">
    <name type="scientific">Blastococcus carthaginiensis</name>
    <dbReference type="NCBI Taxonomy" id="3050034"/>
    <lineage>
        <taxon>Bacteria</taxon>
        <taxon>Bacillati</taxon>
        <taxon>Actinomycetota</taxon>
        <taxon>Actinomycetes</taxon>
        <taxon>Geodermatophilales</taxon>
        <taxon>Geodermatophilaceae</taxon>
        <taxon>Blastococcus</taxon>
    </lineage>
</organism>
<dbReference type="Proteomes" id="UP001233673">
    <property type="component" value="Unassembled WGS sequence"/>
</dbReference>
<dbReference type="SUPFAM" id="SSF51445">
    <property type="entry name" value="(Trans)glycosidases"/>
    <property type="match status" value="1"/>
</dbReference>